<comment type="caution">
    <text evidence="4">The sequence shown here is derived from an EMBL/GenBank/DDBJ whole genome shotgun (WGS) entry which is preliminary data.</text>
</comment>
<dbReference type="PANTHER" id="PTHR12818">
    <property type="entry name" value="TRNA (ADENINE(37)-N6)-METHYLTRANSFERASE"/>
    <property type="match status" value="1"/>
</dbReference>
<gene>
    <name evidence="4" type="ORF">DFR64_0277</name>
</gene>
<feature type="domain" description="TsaA-like" evidence="3">
    <location>
        <begin position="5"/>
        <end position="136"/>
    </location>
</feature>
<dbReference type="InterPro" id="IPR036413">
    <property type="entry name" value="YaeB-like_sf"/>
</dbReference>
<proteinExistence type="inferred from homology"/>
<evidence type="ECO:0000313" key="5">
    <source>
        <dbReference type="Proteomes" id="UP000256388"/>
    </source>
</evidence>
<dbReference type="InterPro" id="IPR036414">
    <property type="entry name" value="YaeB_N_sf"/>
</dbReference>
<sequence length="160" mass="17677">MKITFEPIGIVHSPFTDLADMPIQPTGENAAQGALEIFPAFCGALTDLEGFSHIYAIYFFHKVSGWQSQVLPFLDDQPHGLFATRAPRRPNPIGLSLLEILAVDGCQIKVAGLDILDGTPLLDIKPYIPSFENPENVRIGWLSGRGNQVKTKKSDQRFKD</sequence>
<keyword evidence="4" id="KW-0808">Transferase</keyword>
<dbReference type="Proteomes" id="UP000256388">
    <property type="component" value="Unassembled WGS sequence"/>
</dbReference>
<evidence type="ECO:0000256" key="2">
    <source>
        <dbReference type="ARBA" id="ARBA00033753"/>
    </source>
</evidence>
<evidence type="ECO:0000313" key="4">
    <source>
        <dbReference type="EMBL" id="REG10419.1"/>
    </source>
</evidence>
<dbReference type="CDD" id="cd09281">
    <property type="entry name" value="UPF0066"/>
    <property type="match status" value="1"/>
</dbReference>
<dbReference type="RefSeq" id="WP_116223602.1">
    <property type="nucleotide sequence ID" value="NZ_AP018437.1"/>
</dbReference>
<dbReference type="Gene3D" id="2.40.30.70">
    <property type="entry name" value="YaeB-like"/>
    <property type="match status" value="1"/>
</dbReference>
<dbReference type="GO" id="GO:0008168">
    <property type="term" value="F:methyltransferase activity"/>
    <property type="evidence" value="ECO:0007669"/>
    <property type="project" value="UniProtKB-KW"/>
</dbReference>
<dbReference type="InterPro" id="IPR023370">
    <property type="entry name" value="TrmO-like_N"/>
</dbReference>
<dbReference type="OrthoDB" id="9799092at2"/>
<keyword evidence="1" id="KW-0949">S-adenosyl-L-methionine</keyword>
<dbReference type="AlphaFoldDB" id="A0A347ZUL3"/>
<dbReference type="EMBL" id="QUMS01000001">
    <property type="protein sequence ID" value="REG10419.1"/>
    <property type="molecule type" value="Genomic_DNA"/>
</dbReference>
<keyword evidence="5" id="KW-1185">Reference proteome</keyword>
<dbReference type="GO" id="GO:0032259">
    <property type="term" value="P:methylation"/>
    <property type="evidence" value="ECO:0007669"/>
    <property type="project" value="UniProtKB-KW"/>
</dbReference>
<dbReference type="SUPFAM" id="SSF118196">
    <property type="entry name" value="YaeB-like"/>
    <property type="match status" value="1"/>
</dbReference>
<comment type="similarity">
    <text evidence="2">Belongs to the tRNA methyltransferase O family.</text>
</comment>
<dbReference type="PANTHER" id="PTHR12818:SF0">
    <property type="entry name" value="TRNA (ADENINE(37)-N6)-METHYLTRANSFERASE"/>
    <property type="match status" value="1"/>
</dbReference>
<name>A0A347ZUL3_9CHLR</name>
<keyword evidence="4" id="KW-0489">Methyltransferase</keyword>
<evidence type="ECO:0000259" key="3">
    <source>
        <dbReference type="PROSITE" id="PS51668"/>
    </source>
</evidence>
<accession>A0A347ZUL3</accession>
<dbReference type="InterPro" id="IPR040372">
    <property type="entry name" value="YaeB-like"/>
</dbReference>
<reference evidence="4 5" key="1">
    <citation type="submission" date="2018-08" db="EMBL/GenBank/DDBJ databases">
        <title>Genomic Encyclopedia of Type Strains, Phase IV (KMG-IV): sequencing the most valuable type-strain genomes for metagenomic binning, comparative biology and taxonomic classification.</title>
        <authorList>
            <person name="Goeker M."/>
        </authorList>
    </citation>
    <scope>NUCLEOTIDE SEQUENCE [LARGE SCALE GENOMIC DNA]</scope>
    <source>
        <strain evidence="4 5">DSM 23923</strain>
    </source>
</reference>
<dbReference type="PROSITE" id="PS51668">
    <property type="entry name" value="TSAA_2"/>
    <property type="match status" value="1"/>
</dbReference>
<dbReference type="Pfam" id="PF01980">
    <property type="entry name" value="TrmO_N"/>
    <property type="match status" value="1"/>
</dbReference>
<protein>
    <submittedName>
        <fullName evidence="4">tRNA-Thr(GGU) m(6)t(6)A37 methyltransferase TsaA</fullName>
    </submittedName>
</protein>
<evidence type="ECO:0000256" key="1">
    <source>
        <dbReference type="ARBA" id="ARBA00022691"/>
    </source>
</evidence>
<organism evidence="4 5">
    <name type="scientific">Pelolinea submarina</name>
    <dbReference type="NCBI Taxonomy" id="913107"/>
    <lineage>
        <taxon>Bacteria</taxon>
        <taxon>Bacillati</taxon>
        <taxon>Chloroflexota</taxon>
        <taxon>Anaerolineae</taxon>
        <taxon>Anaerolineales</taxon>
        <taxon>Anaerolineaceae</taxon>
        <taxon>Pelolinea</taxon>
    </lineage>
</organism>
<dbReference type="NCBIfam" id="TIGR00104">
    <property type="entry name" value="tRNA_TsaA"/>
    <property type="match status" value="1"/>
</dbReference>